<dbReference type="AlphaFoldDB" id="A0A1D8IS59"/>
<protein>
    <recommendedName>
        <fullName evidence="5">DUF4034 domain-containing protein</fullName>
    </recommendedName>
</protein>
<name>A0A1D8IS59_9GAMM</name>
<keyword evidence="1" id="KW-0677">Repeat</keyword>
<evidence type="ECO:0000313" key="4">
    <source>
        <dbReference type="Proteomes" id="UP000095401"/>
    </source>
</evidence>
<dbReference type="SUPFAM" id="SSF48452">
    <property type="entry name" value="TPR-like"/>
    <property type="match status" value="2"/>
</dbReference>
<gene>
    <name evidence="3" type="ORF">BI364_16525</name>
</gene>
<dbReference type="KEGG" id="aprs:BI364_16525"/>
<dbReference type="PANTHER" id="PTHR44858:SF1">
    <property type="entry name" value="UDP-N-ACETYLGLUCOSAMINE--PEPTIDE N-ACETYLGLUCOSAMINYLTRANSFERASE SPINDLY-RELATED"/>
    <property type="match status" value="1"/>
</dbReference>
<sequence length="609" mass="68027">MLIVVLIVGGSVLWRTQWIQTGHDVPAGNTSSSLLPQLDEAAHRIAGKPPRAPSTYATGLSVRAAIARGDYALADKTLRASLADSQVKGWHFNPFAAVMFYAARPGMNGFEARLDEWIKREPNSAIAYLVRALYRYDTAWQIRGTRFVNAVQPAHLRAFNEGLNRSADDVAQAMRLDGNNPYAAFLLLKILSGAGNTVEMENAFQAAIHKFPTYYPLYLQRLTTLEPKWGGSPQAMYAFVDTYAGEAAPDSPLKMLYLRLYADLLSATALVCQNAHADQHAQCIDQGMHSLVTDALEKNVYGVLEMYKPAHNAPFTIEIGGILNDMVLTRGGERYAGALLQLAAHIMGSDNQLTAPDASHNNFMMDRLSGLVWYRQRQYASAEKLYMRALADLPNTHFDSVVQKDAMRAMLYDALSHAYSQMHRYRESVIYNMAAAQVIGGRSIAGYDNLTCAGLFKLKHYDDAIHACTAQAEDSGSDEALFWRAKAYEATHRIPLALHDYRQLAESESRYRSYAAIEISVIYGHENHLTKMLQALNTYDYLYDEAHEDKMDMASAYNNRCYAEMHLGQLQQALKDCTQSLRFGSLPDAYSKQQELIKKLRTHPQSDGS</sequence>
<reference evidence="4" key="1">
    <citation type="submission" date="2016-09" db="EMBL/GenBank/DDBJ databases">
        <title>Acidihalobacter prosperus F5.</title>
        <authorList>
            <person name="Khaleque H.N."/>
            <person name="Ramsay J.P."/>
            <person name="Kaksonen A.H."/>
            <person name="Boxall N.J."/>
            <person name="Watkin E.L.J."/>
        </authorList>
    </citation>
    <scope>NUCLEOTIDE SEQUENCE [LARGE SCALE GENOMIC DNA]</scope>
    <source>
        <strain evidence="4">F5</strain>
    </source>
</reference>
<dbReference type="EMBL" id="CP017415">
    <property type="protein sequence ID" value="AOU99319.1"/>
    <property type="molecule type" value="Genomic_DNA"/>
</dbReference>
<organism evidence="3 4">
    <name type="scientific">Acidihalobacter yilgarnensis</name>
    <dbReference type="NCBI Taxonomy" id="2819280"/>
    <lineage>
        <taxon>Bacteria</taxon>
        <taxon>Pseudomonadati</taxon>
        <taxon>Pseudomonadota</taxon>
        <taxon>Gammaproteobacteria</taxon>
        <taxon>Chromatiales</taxon>
        <taxon>Ectothiorhodospiraceae</taxon>
        <taxon>Acidihalobacter</taxon>
    </lineage>
</organism>
<evidence type="ECO:0008006" key="5">
    <source>
        <dbReference type="Google" id="ProtNLM"/>
    </source>
</evidence>
<dbReference type="Proteomes" id="UP000095401">
    <property type="component" value="Chromosome"/>
</dbReference>
<dbReference type="Gene3D" id="1.25.40.10">
    <property type="entry name" value="Tetratricopeptide repeat domain"/>
    <property type="match status" value="2"/>
</dbReference>
<dbReference type="InterPro" id="IPR011990">
    <property type="entry name" value="TPR-like_helical_dom_sf"/>
</dbReference>
<proteinExistence type="predicted"/>
<evidence type="ECO:0000313" key="3">
    <source>
        <dbReference type="EMBL" id="AOU99319.1"/>
    </source>
</evidence>
<dbReference type="InterPro" id="IPR050498">
    <property type="entry name" value="Ycf3"/>
</dbReference>
<accession>A0A1D8IS59</accession>
<evidence type="ECO:0000256" key="1">
    <source>
        <dbReference type="ARBA" id="ARBA00022737"/>
    </source>
</evidence>
<keyword evidence="2" id="KW-0802">TPR repeat</keyword>
<dbReference type="PANTHER" id="PTHR44858">
    <property type="entry name" value="TETRATRICOPEPTIDE REPEAT PROTEIN 6"/>
    <property type="match status" value="1"/>
</dbReference>
<evidence type="ECO:0000256" key="2">
    <source>
        <dbReference type="ARBA" id="ARBA00022803"/>
    </source>
</evidence>
<keyword evidence="4" id="KW-1185">Reference proteome</keyword>